<feature type="compositionally biased region" description="Basic and acidic residues" evidence="4">
    <location>
        <begin position="87"/>
        <end position="115"/>
    </location>
</feature>
<dbReference type="FunFam" id="1.10.10.10:FF:000055">
    <property type="entry name" value="ETS translocation variant 4 isoform 1"/>
    <property type="match status" value="1"/>
</dbReference>
<dbReference type="OrthoDB" id="7491244at2759"/>
<dbReference type="GO" id="GO:0005634">
    <property type="term" value="C:nucleus"/>
    <property type="evidence" value="ECO:0007669"/>
    <property type="project" value="UniProtKB-SubCell"/>
</dbReference>
<dbReference type="Gene3D" id="1.10.10.10">
    <property type="entry name" value="Winged helix-like DNA-binding domain superfamily/Winged helix DNA-binding domain"/>
    <property type="match status" value="1"/>
</dbReference>
<proteinExistence type="inferred from homology"/>
<organism evidence="6 7">
    <name type="scientific">Arctia plantaginis</name>
    <name type="common">Wood tiger moth</name>
    <name type="synonym">Phalaena plantaginis</name>
    <dbReference type="NCBI Taxonomy" id="874455"/>
    <lineage>
        <taxon>Eukaryota</taxon>
        <taxon>Metazoa</taxon>
        <taxon>Ecdysozoa</taxon>
        <taxon>Arthropoda</taxon>
        <taxon>Hexapoda</taxon>
        <taxon>Insecta</taxon>
        <taxon>Pterygota</taxon>
        <taxon>Neoptera</taxon>
        <taxon>Endopterygota</taxon>
        <taxon>Lepidoptera</taxon>
        <taxon>Glossata</taxon>
        <taxon>Ditrysia</taxon>
        <taxon>Noctuoidea</taxon>
        <taxon>Erebidae</taxon>
        <taxon>Arctiinae</taxon>
        <taxon>Arctia</taxon>
    </lineage>
</organism>
<protein>
    <recommendedName>
        <fullName evidence="5">ETS domain-containing protein</fullName>
    </recommendedName>
</protein>
<name>A0A8S1AIX7_ARCPL</name>
<comment type="caution">
    <text evidence="6">The sequence shown here is derived from an EMBL/GenBank/DDBJ whole genome shotgun (WGS) entry which is preliminary data.</text>
</comment>
<dbReference type="Pfam" id="PF00178">
    <property type="entry name" value="Ets"/>
    <property type="match status" value="1"/>
</dbReference>
<dbReference type="AlphaFoldDB" id="A0A8S1AIX7"/>
<dbReference type="GO" id="GO:0030154">
    <property type="term" value="P:cell differentiation"/>
    <property type="evidence" value="ECO:0007669"/>
    <property type="project" value="TreeGrafter"/>
</dbReference>
<dbReference type="SMART" id="SM00413">
    <property type="entry name" value="ETS"/>
    <property type="match status" value="1"/>
</dbReference>
<dbReference type="EMBL" id="CADEBD010000321">
    <property type="protein sequence ID" value="CAB3244726.1"/>
    <property type="molecule type" value="Genomic_DNA"/>
</dbReference>
<feature type="region of interest" description="Disordered" evidence="4">
    <location>
        <begin position="20"/>
        <end position="42"/>
    </location>
</feature>
<dbReference type="InterPro" id="IPR036390">
    <property type="entry name" value="WH_DNA-bd_sf"/>
</dbReference>
<feature type="region of interest" description="Disordered" evidence="4">
    <location>
        <begin position="85"/>
        <end position="145"/>
    </location>
</feature>
<dbReference type="InterPro" id="IPR046328">
    <property type="entry name" value="ETS_fam"/>
</dbReference>
<evidence type="ECO:0000313" key="7">
    <source>
        <dbReference type="Proteomes" id="UP000494256"/>
    </source>
</evidence>
<dbReference type="Proteomes" id="UP000494256">
    <property type="component" value="Unassembled WGS sequence"/>
</dbReference>
<dbReference type="PROSITE" id="PS50061">
    <property type="entry name" value="ETS_DOMAIN_3"/>
    <property type="match status" value="1"/>
</dbReference>
<dbReference type="PRINTS" id="PR00454">
    <property type="entry name" value="ETSDOMAIN"/>
</dbReference>
<dbReference type="GO" id="GO:0000981">
    <property type="term" value="F:DNA-binding transcription factor activity, RNA polymerase II-specific"/>
    <property type="evidence" value="ECO:0007669"/>
    <property type="project" value="TreeGrafter"/>
</dbReference>
<sequence length="293" mass="33684">MTQQSQPYPIPWGLHYQHTRETATPSSTARPYEHTHSHPPAQLYSRHHTHTLLETPTPCKGEGEETRPDYRTHYSTQLQRCNPSYKCTEEVPEDPRDREEVSSSAEHHQHWDEKLVSSSLCSAPTHTARNDAASPHQHVTTTHAGGGRRGALQLWQFLVSLLAEGARCVAWTGRGLEFKLHEPEEVARRWGAQKNRPAMNYDKLSRSLRYYYEKGIMQKVAGERYVYKFVCDPEALFSMATPPRARSPPAPPPYDVLSQLYGGVVYPQYLQQPQEYQGRRYYHPHGHLGHYES</sequence>
<gene>
    <name evidence="6" type="ORF">APLA_LOCUS10804</name>
</gene>
<dbReference type="PROSITE" id="PS00345">
    <property type="entry name" value="ETS_DOMAIN_1"/>
    <property type="match status" value="1"/>
</dbReference>
<accession>A0A8S1AIX7</accession>
<feature type="compositionally biased region" description="Polar residues" evidence="4">
    <location>
        <begin position="116"/>
        <end position="127"/>
    </location>
</feature>
<dbReference type="SUPFAM" id="SSF46785">
    <property type="entry name" value="Winged helix' DNA-binding domain"/>
    <property type="match status" value="1"/>
</dbReference>
<evidence type="ECO:0000256" key="4">
    <source>
        <dbReference type="SAM" id="MobiDB-lite"/>
    </source>
</evidence>
<dbReference type="PANTHER" id="PTHR11849">
    <property type="entry name" value="ETS"/>
    <property type="match status" value="1"/>
</dbReference>
<evidence type="ECO:0000259" key="5">
    <source>
        <dbReference type="PROSITE" id="PS50061"/>
    </source>
</evidence>
<comment type="subcellular location">
    <subcellularLocation>
        <location evidence="3">Nucleus</location>
    </subcellularLocation>
</comment>
<dbReference type="InterPro" id="IPR036388">
    <property type="entry name" value="WH-like_DNA-bd_sf"/>
</dbReference>
<dbReference type="InterPro" id="IPR000418">
    <property type="entry name" value="Ets_dom"/>
</dbReference>
<reference evidence="6 7" key="1">
    <citation type="submission" date="2020-04" db="EMBL/GenBank/DDBJ databases">
        <authorList>
            <person name="Wallbank WR R."/>
            <person name="Pardo Diaz C."/>
            <person name="Kozak K."/>
            <person name="Martin S."/>
            <person name="Jiggins C."/>
            <person name="Moest M."/>
            <person name="Warren A I."/>
            <person name="Byers J.R.P. K."/>
            <person name="Montejo-Kovacevich G."/>
            <person name="Yen C E."/>
        </authorList>
    </citation>
    <scope>NUCLEOTIDE SEQUENCE [LARGE SCALE GENOMIC DNA]</scope>
</reference>
<feature type="domain" description="ETS" evidence="5">
    <location>
        <begin position="152"/>
        <end position="230"/>
    </location>
</feature>
<evidence type="ECO:0000256" key="2">
    <source>
        <dbReference type="ARBA" id="ARBA00023125"/>
    </source>
</evidence>
<keyword evidence="2 3" id="KW-0238">DNA-binding</keyword>
<keyword evidence="3" id="KW-0539">Nucleus</keyword>
<evidence type="ECO:0000313" key="6">
    <source>
        <dbReference type="EMBL" id="CAB3244726.1"/>
    </source>
</evidence>
<dbReference type="GO" id="GO:0043565">
    <property type="term" value="F:sequence-specific DNA binding"/>
    <property type="evidence" value="ECO:0007669"/>
    <property type="project" value="InterPro"/>
</dbReference>
<evidence type="ECO:0000256" key="3">
    <source>
        <dbReference type="RuleBase" id="RU004019"/>
    </source>
</evidence>
<comment type="similarity">
    <text evidence="1 3">Belongs to the ETS family.</text>
</comment>
<evidence type="ECO:0000256" key="1">
    <source>
        <dbReference type="ARBA" id="ARBA00005562"/>
    </source>
</evidence>
<dbReference type="PROSITE" id="PS00346">
    <property type="entry name" value="ETS_DOMAIN_2"/>
    <property type="match status" value="1"/>
</dbReference>
<dbReference type="PANTHER" id="PTHR11849:SF282">
    <property type="entry name" value="ETV5-RELATED PROTEIN ETS96B"/>
    <property type="match status" value="1"/>
</dbReference>